<comment type="caution">
    <text evidence="8">The sequence shown here is derived from an EMBL/GenBank/DDBJ whole genome shotgun (WGS) entry which is preliminary data.</text>
</comment>
<keyword evidence="4 7" id="KW-1133">Transmembrane helix</keyword>
<evidence type="ECO:0000256" key="1">
    <source>
        <dbReference type="ARBA" id="ARBA00004141"/>
    </source>
</evidence>
<evidence type="ECO:0000256" key="3">
    <source>
        <dbReference type="ARBA" id="ARBA00022692"/>
    </source>
</evidence>
<feature type="non-terminal residue" evidence="8">
    <location>
        <position position="313"/>
    </location>
</feature>
<evidence type="ECO:0000256" key="6">
    <source>
        <dbReference type="SAM" id="MobiDB-lite"/>
    </source>
</evidence>
<feature type="transmembrane region" description="Helical" evidence="7">
    <location>
        <begin position="94"/>
        <end position="116"/>
    </location>
</feature>
<keyword evidence="3 7" id="KW-0812">Transmembrane</keyword>
<accession>A0AAV5TA67</accession>
<evidence type="ECO:0000313" key="8">
    <source>
        <dbReference type="EMBL" id="GMS89265.1"/>
    </source>
</evidence>
<dbReference type="PANTHER" id="PTHR21716">
    <property type="entry name" value="TRANSMEMBRANE PROTEIN"/>
    <property type="match status" value="1"/>
</dbReference>
<evidence type="ECO:0000256" key="4">
    <source>
        <dbReference type="ARBA" id="ARBA00022989"/>
    </source>
</evidence>
<feature type="transmembrane region" description="Helical" evidence="7">
    <location>
        <begin position="128"/>
        <end position="148"/>
    </location>
</feature>
<feature type="region of interest" description="Disordered" evidence="6">
    <location>
        <begin position="242"/>
        <end position="295"/>
    </location>
</feature>
<dbReference type="AlphaFoldDB" id="A0AAV5TA67"/>
<protein>
    <submittedName>
        <fullName evidence="8">Uncharacterized protein</fullName>
    </submittedName>
</protein>
<feature type="transmembrane region" description="Helical" evidence="7">
    <location>
        <begin position="26"/>
        <end position="48"/>
    </location>
</feature>
<feature type="transmembrane region" description="Helical" evidence="7">
    <location>
        <begin position="198"/>
        <end position="216"/>
    </location>
</feature>
<dbReference type="InterPro" id="IPR002549">
    <property type="entry name" value="AI-2E-like"/>
</dbReference>
<feature type="transmembrane region" description="Helical" evidence="7">
    <location>
        <begin position="168"/>
        <end position="186"/>
    </location>
</feature>
<name>A0AAV5TA67_9BILA</name>
<keyword evidence="9" id="KW-1185">Reference proteome</keyword>
<feature type="compositionally biased region" description="Low complexity" evidence="6">
    <location>
        <begin position="283"/>
        <end position="293"/>
    </location>
</feature>
<evidence type="ECO:0000313" key="9">
    <source>
        <dbReference type="Proteomes" id="UP001432027"/>
    </source>
</evidence>
<feature type="transmembrane region" description="Helical" evidence="7">
    <location>
        <begin position="55"/>
        <end position="74"/>
    </location>
</feature>
<dbReference type="Proteomes" id="UP001432027">
    <property type="component" value="Unassembled WGS sequence"/>
</dbReference>
<evidence type="ECO:0000256" key="7">
    <source>
        <dbReference type="SAM" id="Phobius"/>
    </source>
</evidence>
<dbReference type="PANTHER" id="PTHR21716:SF4">
    <property type="entry name" value="TRANSMEMBRANE PROTEIN 245"/>
    <property type="match status" value="1"/>
</dbReference>
<organism evidence="8 9">
    <name type="scientific">Pristionchus entomophagus</name>
    <dbReference type="NCBI Taxonomy" id="358040"/>
    <lineage>
        <taxon>Eukaryota</taxon>
        <taxon>Metazoa</taxon>
        <taxon>Ecdysozoa</taxon>
        <taxon>Nematoda</taxon>
        <taxon>Chromadorea</taxon>
        <taxon>Rhabditida</taxon>
        <taxon>Rhabditina</taxon>
        <taxon>Diplogasteromorpha</taxon>
        <taxon>Diplogasteroidea</taxon>
        <taxon>Neodiplogasteridae</taxon>
        <taxon>Pristionchus</taxon>
    </lineage>
</organism>
<evidence type="ECO:0000256" key="5">
    <source>
        <dbReference type="ARBA" id="ARBA00023136"/>
    </source>
</evidence>
<keyword evidence="5 7" id="KW-0472">Membrane</keyword>
<feature type="compositionally biased region" description="Basic and acidic residues" evidence="6">
    <location>
        <begin position="250"/>
        <end position="260"/>
    </location>
</feature>
<dbReference type="GO" id="GO:0016020">
    <property type="term" value="C:membrane"/>
    <property type="evidence" value="ECO:0007669"/>
    <property type="project" value="UniProtKB-SubCell"/>
</dbReference>
<sequence length="313" mass="34808">MVDPPHPPLPPHLLRLFASNPNEQNALLIAMYNVTLMTLIVVSFLGVIMMYKMMYMFLSPMMWAVLVGTLLFPFKRIITQTTKSWLDDLEEAATPLFLGLLLLPYDLFAAFSHRVYTTATGSHGVHFLLAYVLLKIFTHEGMFLYLIGWATRVHGVCDGIIDIILRPWVVPVIVLYTMGYTTWVMIQKREEINKKMARALSLPIWVYGLAVISSWFGPLQVMVFGGCALSLALISAGVMGGAKDDEDEKEKEKEGMKEEGIYGEDNGVNGTENKEVSSVLDRSSLLPSTSSSSIEDGMSGNDLVWSMVSLVAL</sequence>
<dbReference type="EMBL" id="BTSX01000003">
    <property type="protein sequence ID" value="GMS89265.1"/>
    <property type="molecule type" value="Genomic_DNA"/>
</dbReference>
<evidence type="ECO:0000256" key="2">
    <source>
        <dbReference type="ARBA" id="ARBA00009773"/>
    </source>
</evidence>
<comment type="similarity">
    <text evidence="2">Belongs to the autoinducer-2 exporter (AI-2E) (TC 2.A.86) family.</text>
</comment>
<comment type="subcellular location">
    <subcellularLocation>
        <location evidence="1">Membrane</location>
        <topology evidence="1">Multi-pass membrane protein</topology>
    </subcellularLocation>
</comment>
<proteinExistence type="inferred from homology"/>
<reference evidence="8" key="1">
    <citation type="submission" date="2023-10" db="EMBL/GenBank/DDBJ databases">
        <title>Genome assembly of Pristionchus species.</title>
        <authorList>
            <person name="Yoshida K."/>
            <person name="Sommer R.J."/>
        </authorList>
    </citation>
    <scope>NUCLEOTIDE SEQUENCE</scope>
    <source>
        <strain evidence="8">RS0144</strain>
    </source>
</reference>
<gene>
    <name evidence="8" type="ORF">PENTCL1PPCAC_11440</name>
</gene>
<feature type="transmembrane region" description="Helical" evidence="7">
    <location>
        <begin position="222"/>
        <end position="242"/>
    </location>
</feature>